<dbReference type="Gene3D" id="2.60.120.650">
    <property type="entry name" value="Cupin"/>
    <property type="match status" value="1"/>
</dbReference>
<gene>
    <name evidence="2" type="ORF">M9458_057246</name>
</gene>
<dbReference type="SUPFAM" id="SSF51197">
    <property type="entry name" value="Clavaminate synthase-like"/>
    <property type="match status" value="1"/>
</dbReference>
<evidence type="ECO:0000313" key="3">
    <source>
        <dbReference type="Proteomes" id="UP001529510"/>
    </source>
</evidence>
<proteinExistence type="predicted"/>
<sequence length="162" mass="18529">MDNLLAQITGRKRVVLYSPKDALHLYLTGDKSEVLDIDSPDLELYPKFVKASRYECVLEPGDLLFIPALWFHNTLALQFGVGVNVFWRHLPPDSYDKKDPYGNKDPVAASRALQSLERTLGILEELPPDYRDFYARRMVLRIQSRAYLSQIMEVAQGNLDTA</sequence>
<evidence type="ECO:0000259" key="1">
    <source>
        <dbReference type="PROSITE" id="PS51184"/>
    </source>
</evidence>
<reference evidence="2 3" key="1">
    <citation type="submission" date="2024-05" db="EMBL/GenBank/DDBJ databases">
        <title>Genome sequencing and assembly of Indian major carp, Cirrhinus mrigala (Hamilton, 1822).</title>
        <authorList>
            <person name="Mohindra V."/>
            <person name="Chowdhury L.M."/>
            <person name="Lal K."/>
            <person name="Jena J.K."/>
        </authorList>
    </citation>
    <scope>NUCLEOTIDE SEQUENCE [LARGE SCALE GENOMIC DNA]</scope>
    <source>
        <strain evidence="2">CM1030</strain>
        <tissue evidence="2">Blood</tissue>
    </source>
</reference>
<protein>
    <recommendedName>
        <fullName evidence="1">JmjC domain-containing protein</fullName>
    </recommendedName>
</protein>
<evidence type="ECO:0000313" key="2">
    <source>
        <dbReference type="EMBL" id="KAL0147450.1"/>
    </source>
</evidence>
<dbReference type="AlphaFoldDB" id="A0ABD0MET0"/>
<organism evidence="2 3">
    <name type="scientific">Cirrhinus mrigala</name>
    <name type="common">Mrigala</name>
    <dbReference type="NCBI Taxonomy" id="683832"/>
    <lineage>
        <taxon>Eukaryota</taxon>
        <taxon>Metazoa</taxon>
        <taxon>Chordata</taxon>
        <taxon>Craniata</taxon>
        <taxon>Vertebrata</taxon>
        <taxon>Euteleostomi</taxon>
        <taxon>Actinopterygii</taxon>
        <taxon>Neopterygii</taxon>
        <taxon>Teleostei</taxon>
        <taxon>Ostariophysi</taxon>
        <taxon>Cypriniformes</taxon>
        <taxon>Cyprinidae</taxon>
        <taxon>Labeoninae</taxon>
        <taxon>Labeonini</taxon>
        <taxon>Cirrhinus</taxon>
    </lineage>
</organism>
<dbReference type="PANTHER" id="PTHR12461">
    <property type="entry name" value="HYPOXIA-INDUCIBLE FACTOR 1 ALPHA INHIBITOR-RELATED"/>
    <property type="match status" value="1"/>
</dbReference>
<feature type="domain" description="JmjC" evidence="1">
    <location>
        <begin position="1"/>
        <end position="104"/>
    </location>
</feature>
<dbReference type="InterPro" id="IPR041667">
    <property type="entry name" value="Cupin_8"/>
</dbReference>
<name>A0ABD0MET0_CIRMR</name>
<comment type="caution">
    <text evidence="2">The sequence shown here is derived from an EMBL/GenBank/DDBJ whole genome shotgun (WGS) entry which is preliminary data.</text>
</comment>
<dbReference type="InterPro" id="IPR003347">
    <property type="entry name" value="JmjC_dom"/>
</dbReference>
<dbReference type="PROSITE" id="PS51184">
    <property type="entry name" value="JMJC"/>
    <property type="match status" value="1"/>
</dbReference>
<accession>A0ABD0MET0</accession>
<dbReference type="Pfam" id="PF13621">
    <property type="entry name" value="Cupin_8"/>
    <property type="match status" value="1"/>
</dbReference>
<dbReference type="Gene3D" id="6.10.140.1470">
    <property type="match status" value="1"/>
</dbReference>
<dbReference type="PANTHER" id="PTHR12461:SF104">
    <property type="entry name" value="TRNA WYBUTOSINE-SYNTHESIZING PROTEIN 5"/>
    <property type="match status" value="1"/>
</dbReference>
<dbReference type="EMBL" id="JAMKFB020000751">
    <property type="protein sequence ID" value="KAL0147450.1"/>
    <property type="molecule type" value="Genomic_DNA"/>
</dbReference>
<dbReference type="Proteomes" id="UP001529510">
    <property type="component" value="Unassembled WGS sequence"/>
</dbReference>
<keyword evidence="3" id="KW-1185">Reference proteome</keyword>